<evidence type="ECO:0000313" key="2">
    <source>
        <dbReference type="EMBL" id="MXP73937.1"/>
    </source>
</evidence>
<name>A0A7X3MCV7_9FIRM</name>
<proteinExistence type="predicted"/>
<organism evidence="2 3">
    <name type="scientific">Sporofaciens musculi</name>
    <dbReference type="NCBI Taxonomy" id="2681861"/>
    <lineage>
        <taxon>Bacteria</taxon>
        <taxon>Bacillati</taxon>
        <taxon>Bacillota</taxon>
        <taxon>Clostridia</taxon>
        <taxon>Lachnospirales</taxon>
        <taxon>Lachnospiraceae</taxon>
        <taxon>Sporofaciens</taxon>
    </lineage>
</organism>
<keyword evidence="3" id="KW-1185">Reference proteome</keyword>
<dbReference type="SMART" id="SM00530">
    <property type="entry name" value="HTH_XRE"/>
    <property type="match status" value="1"/>
</dbReference>
<dbReference type="PROSITE" id="PS50943">
    <property type="entry name" value="HTH_CROC1"/>
    <property type="match status" value="1"/>
</dbReference>
<dbReference type="EMBL" id="WUQX01000001">
    <property type="protein sequence ID" value="MXP73937.1"/>
    <property type="molecule type" value="Genomic_DNA"/>
</dbReference>
<sequence length="81" mass="9194">MSSVINQDISIGSNLKSLRLRNKLSQEDVAAQLQVMGFTVSREIISQMELGRHNIRVSVLLALKELYHATFDEIFADLSFR</sequence>
<accession>A0A7X3MCV7</accession>
<evidence type="ECO:0000313" key="3">
    <source>
        <dbReference type="Proteomes" id="UP000460412"/>
    </source>
</evidence>
<dbReference type="Pfam" id="PF13560">
    <property type="entry name" value="HTH_31"/>
    <property type="match status" value="1"/>
</dbReference>
<protein>
    <submittedName>
        <fullName evidence="2">Helix-turn-helix domain-containing protein</fullName>
    </submittedName>
</protein>
<dbReference type="RefSeq" id="WP_159748886.1">
    <property type="nucleotide sequence ID" value="NZ_WUQX01000001.1"/>
</dbReference>
<comment type="caution">
    <text evidence="2">The sequence shown here is derived from an EMBL/GenBank/DDBJ whole genome shotgun (WGS) entry which is preliminary data.</text>
</comment>
<feature type="domain" description="HTH cro/C1-type" evidence="1">
    <location>
        <begin position="15"/>
        <end position="74"/>
    </location>
</feature>
<dbReference type="CDD" id="cd00093">
    <property type="entry name" value="HTH_XRE"/>
    <property type="match status" value="1"/>
</dbReference>
<gene>
    <name evidence="2" type="ORF">GN277_00295</name>
</gene>
<dbReference type="InterPro" id="IPR010982">
    <property type="entry name" value="Lambda_DNA-bd_dom_sf"/>
</dbReference>
<dbReference type="AlphaFoldDB" id="A0A7X3MCV7"/>
<evidence type="ECO:0000259" key="1">
    <source>
        <dbReference type="PROSITE" id="PS50943"/>
    </source>
</evidence>
<dbReference type="GO" id="GO:0003677">
    <property type="term" value="F:DNA binding"/>
    <property type="evidence" value="ECO:0007669"/>
    <property type="project" value="InterPro"/>
</dbReference>
<dbReference type="Gene3D" id="1.10.260.40">
    <property type="entry name" value="lambda repressor-like DNA-binding domains"/>
    <property type="match status" value="1"/>
</dbReference>
<dbReference type="InterPro" id="IPR001387">
    <property type="entry name" value="Cro/C1-type_HTH"/>
</dbReference>
<reference evidence="2 3" key="1">
    <citation type="submission" date="2019-12" db="EMBL/GenBank/DDBJ databases">
        <title>Sporaefaciens musculi gen. nov., sp. nov., a novel bacterium isolated from the caecum of an obese mouse.</title>
        <authorList>
            <person name="Rasmussen T.S."/>
            <person name="Streidl T."/>
            <person name="Hitch T.C.A."/>
            <person name="Wortmann E."/>
            <person name="Deptula P."/>
            <person name="Hansen M."/>
            <person name="Nielsen D.S."/>
            <person name="Clavel T."/>
            <person name="Vogensen F.K."/>
        </authorList>
    </citation>
    <scope>NUCLEOTIDE SEQUENCE [LARGE SCALE GENOMIC DNA]</scope>
    <source>
        <strain evidence="2 3">WCA-9-b2</strain>
    </source>
</reference>
<dbReference type="SUPFAM" id="SSF47413">
    <property type="entry name" value="lambda repressor-like DNA-binding domains"/>
    <property type="match status" value="1"/>
</dbReference>
<dbReference type="Proteomes" id="UP000460412">
    <property type="component" value="Unassembled WGS sequence"/>
</dbReference>